<name>A0A482VU43_ASBVE</name>
<comment type="caution">
    <text evidence="1">The sequence shown here is derived from an EMBL/GenBank/DDBJ whole genome shotgun (WGS) entry which is preliminary data.</text>
</comment>
<dbReference type="Proteomes" id="UP000292052">
    <property type="component" value="Unassembled WGS sequence"/>
</dbReference>
<sequence length="104" mass="11965">MKDVDPSVFSILIVLRTKHVLTANVKILVLERVDLMQTVKLSIMFHRVLVYQDLQATHLDIVIQFLSNLYWKNPLTLVNPHHVDLTANVAKLMDKGFALVCRIM</sequence>
<proteinExistence type="predicted"/>
<evidence type="ECO:0000313" key="2">
    <source>
        <dbReference type="Proteomes" id="UP000292052"/>
    </source>
</evidence>
<dbReference type="EMBL" id="QDEB01063094">
    <property type="protein sequence ID" value="RZC36334.1"/>
    <property type="molecule type" value="Genomic_DNA"/>
</dbReference>
<evidence type="ECO:0000313" key="1">
    <source>
        <dbReference type="EMBL" id="RZC36334.1"/>
    </source>
</evidence>
<protein>
    <submittedName>
        <fullName evidence="1">Uncharacterized protein</fullName>
    </submittedName>
</protein>
<gene>
    <name evidence="1" type="ORF">BDFB_000149</name>
</gene>
<keyword evidence="2" id="KW-1185">Reference proteome</keyword>
<reference evidence="1 2" key="1">
    <citation type="submission" date="2017-03" db="EMBL/GenBank/DDBJ databases">
        <title>Genome of the blue death feigning beetle - Asbolus verrucosus.</title>
        <authorList>
            <person name="Rider S.D."/>
        </authorList>
    </citation>
    <scope>NUCLEOTIDE SEQUENCE [LARGE SCALE GENOMIC DNA]</scope>
    <source>
        <strain evidence="1">Butters</strain>
        <tissue evidence="1">Head and leg muscle</tissue>
    </source>
</reference>
<accession>A0A482VU43</accession>
<organism evidence="1 2">
    <name type="scientific">Asbolus verrucosus</name>
    <name type="common">Desert ironclad beetle</name>
    <dbReference type="NCBI Taxonomy" id="1661398"/>
    <lineage>
        <taxon>Eukaryota</taxon>
        <taxon>Metazoa</taxon>
        <taxon>Ecdysozoa</taxon>
        <taxon>Arthropoda</taxon>
        <taxon>Hexapoda</taxon>
        <taxon>Insecta</taxon>
        <taxon>Pterygota</taxon>
        <taxon>Neoptera</taxon>
        <taxon>Endopterygota</taxon>
        <taxon>Coleoptera</taxon>
        <taxon>Polyphaga</taxon>
        <taxon>Cucujiformia</taxon>
        <taxon>Tenebrionidae</taxon>
        <taxon>Pimeliinae</taxon>
        <taxon>Asbolus</taxon>
    </lineage>
</organism>
<dbReference type="AlphaFoldDB" id="A0A482VU43"/>